<sequence length="66" mass="7282">MNEDLEAKIKEWKEFPIHPEVSKAGWEGAVGMLQSGLAIGVEINDMLVLLLANCLLHYERSKASGT</sequence>
<dbReference type="Proteomes" id="UP000179157">
    <property type="component" value="Unassembled WGS sequence"/>
</dbReference>
<accession>A0A1F5UP94</accession>
<gene>
    <name evidence="1" type="ORF">A2Z21_02010</name>
</gene>
<reference evidence="1 2" key="1">
    <citation type="journal article" date="2016" name="Nat. Commun.">
        <title>Thousands of microbial genomes shed light on interconnected biogeochemical processes in an aquifer system.</title>
        <authorList>
            <person name="Anantharaman K."/>
            <person name="Brown C.T."/>
            <person name="Hug L.A."/>
            <person name="Sharon I."/>
            <person name="Castelle C.J."/>
            <person name="Probst A.J."/>
            <person name="Thomas B.C."/>
            <person name="Singh A."/>
            <person name="Wilkins M.J."/>
            <person name="Karaoz U."/>
            <person name="Brodie E.L."/>
            <person name="Williams K.H."/>
            <person name="Hubbard S.S."/>
            <person name="Banfield J.F."/>
        </authorList>
    </citation>
    <scope>NUCLEOTIDE SEQUENCE [LARGE SCALE GENOMIC DNA]</scope>
    <source>
        <strain evidence="2">RBG_16_55_9</strain>
    </source>
</reference>
<organism evidence="1 2">
    <name type="scientific">Fraserbacteria sp. (strain RBG_16_55_9)</name>
    <dbReference type="NCBI Taxonomy" id="1817864"/>
    <lineage>
        <taxon>Bacteria</taxon>
        <taxon>Candidatus Fraseribacteriota</taxon>
    </lineage>
</organism>
<evidence type="ECO:0000313" key="2">
    <source>
        <dbReference type="Proteomes" id="UP000179157"/>
    </source>
</evidence>
<name>A0A1F5UP94_FRAXR</name>
<dbReference type="AlphaFoldDB" id="A0A1F5UP94"/>
<comment type="caution">
    <text evidence="1">The sequence shown here is derived from an EMBL/GenBank/DDBJ whole genome shotgun (WGS) entry which is preliminary data.</text>
</comment>
<dbReference type="EMBL" id="MFGX01000123">
    <property type="protein sequence ID" value="OGF52945.1"/>
    <property type="molecule type" value="Genomic_DNA"/>
</dbReference>
<proteinExistence type="predicted"/>
<protein>
    <submittedName>
        <fullName evidence="1">Uncharacterized protein</fullName>
    </submittedName>
</protein>
<evidence type="ECO:0000313" key="1">
    <source>
        <dbReference type="EMBL" id="OGF52945.1"/>
    </source>
</evidence>
<dbReference type="STRING" id="1817864.A2Z21_02010"/>